<dbReference type="RefSeq" id="WP_006651968.1">
    <property type="nucleotide sequence ID" value="NZ_AOIM01000012.1"/>
</dbReference>
<dbReference type="OrthoDB" id="170513at2157"/>
<name>M0AA57_9EURY</name>
<keyword evidence="4" id="KW-1185">Reference proteome</keyword>
<organism evidence="3 4">
    <name type="scientific">Natrialba hulunbeirensis JCM 10989</name>
    <dbReference type="NCBI Taxonomy" id="1227493"/>
    <lineage>
        <taxon>Archaea</taxon>
        <taxon>Methanobacteriati</taxon>
        <taxon>Methanobacteriota</taxon>
        <taxon>Stenosarchaea group</taxon>
        <taxon>Halobacteria</taxon>
        <taxon>Halobacteriales</taxon>
        <taxon>Natrialbaceae</taxon>
        <taxon>Natrialba</taxon>
    </lineage>
</organism>
<accession>M0AA57</accession>
<evidence type="ECO:0000313" key="3">
    <source>
        <dbReference type="EMBL" id="ELY94213.1"/>
    </source>
</evidence>
<feature type="transmembrane region" description="Helical" evidence="2">
    <location>
        <begin position="164"/>
        <end position="187"/>
    </location>
</feature>
<sequence length="190" mass="19629">MDDQSPSDDPDGRTDSESDESDEWNPRLPSDVLADTFVRAENGRVITFNVLLFAVVAIGFGVPPVLYNIVVGFGGTFGMESEIESLHIVVDAIGSAILLAPVVATFTGVLTGFQFDQSPSAVGILGAIGAVTGFVVFCLLLFVLGALSGMPSNPLLSALAEDPAFPVTMIIGVAFAAFGGAATAGVFTRQ</sequence>
<evidence type="ECO:0000313" key="4">
    <source>
        <dbReference type="Proteomes" id="UP000011519"/>
    </source>
</evidence>
<dbReference type="PATRIC" id="fig|1227493.4.peg.680"/>
<keyword evidence="2" id="KW-0472">Membrane</keyword>
<feature type="region of interest" description="Disordered" evidence="1">
    <location>
        <begin position="1"/>
        <end position="27"/>
    </location>
</feature>
<feature type="transmembrane region" description="Helical" evidence="2">
    <location>
        <begin position="86"/>
        <end position="110"/>
    </location>
</feature>
<feature type="transmembrane region" description="Helical" evidence="2">
    <location>
        <begin position="122"/>
        <end position="144"/>
    </location>
</feature>
<feature type="transmembrane region" description="Helical" evidence="2">
    <location>
        <begin position="46"/>
        <end position="66"/>
    </location>
</feature>
<protein>
    <submittedName>
        <fullName evidence="3">Uncharacterized protein</fullName>
    </submittedName>
</protein>
<evidence type="ECO:0000256" key="1">
    <source>
        <dbReference type="SAM" id="MobiDB-lite"/>
    </source>
</evidence>
<comment type="caution">
    <text evidence="3">The sequence shown here is derived from an EMBL/GenBank/DDBJ whole genome shotgun (WGS) entry which is preliminary data.</text>
</comment>
<dbReference type="Proteomes" id="UP000011519">
    <property type="component" value="Unassembled WGS sequence"/>
</dbReference>
<keyword evidence="2" id="KW-1133">Transmembrane helix</keyword>
<keyword evidence="2" id="KW-0812">Transmembrane</keyword>
<reference evidence="3 4" key="1">
    <citation type="journal article" date="2014" name="PLoS Genet.">
        <title>Phylogenetically driven sequencing of extremely halophilic archaea reveals strategies for static and dynamic osmo-response.</title>
        <authorList>
            <person name="Becker E.A."/>
            <person name="Seitzer P.M."/>
            <person name="Tritt A."/>
            <person name="Larsen D."/>
            <person name="Krusor M."/>
            <person name="Yao A.I."/>
            <person name="Wu D."/>
            <person name="Madern D."/>
            <person name="Eisen J.A."/>
            <person name="Darling A.E."/>
            <person name="Facciotti M.T."/>
        </authorList>
    </citation>
    <scope>NUCLEOTIDE SEQUENCE [LARGE SCALE GENOMIC DNA]</scope>
    <source>
        <strain evidence="3 4">JCM 10989</strain>
    </source>
</reference>
<dbReference type="AlphaFoldDB" id="M0AA57"/>
<dbReference type="EMBL" id="AOIM01000012">
    <property type="protein sequence ID" value="ELY94213.1"/>
    <property type="molecule type" value="Genomic_DNA"/>
</dbReference>
<gene>
    <name evidence="3" type="ORF">C483_03575</name>
</gene>
<proteinExistence type="predicted"/>
<evidence type="ECO:0000256" key="2">
    <source>
        <dbReference type="SAM" id="Phobius"/>
    </source>
</evidence>